<keyword evidence="2" id="KW-0472">Membrane</keyword>
<feature type="transmembrane region" description="Helical" evidence="2">
    <location>
        <begin position="302"/>
        <end position="328"/>
    </location>
</feature>
<dbReference type="AlphaFoldDB" id="A0ABD0JL05"/>
<keyword evidence="2" id="KW-0812">Transmembrane</keyword>
<gene>
    <name evidence="4" type="ORF">BaRGS_00033265</name>
</gene>
<feature type="compositionally biased region" description="Acidic residues" evidence="1">
    <location>
        <begin position="371"/>
        <end position="383"/>
    </location>
</feature>
<reference evidence="4 5" key="1">
    <citation type="journal article" date="2023" name="Sci. Data">
        <title>Genome assembly of the Korean intertidal mud-creeper Batillaria attramentaria.</title>
        <authorList>
            <person name="Patra A.K."/>
            <person name="Ho P.T."/>
            <person name="Jun S."/>
            <person name="Lee S.J."/>
            <person name="Kim Y."/>
            <person name="Won Y.J."/>
        </authorList>
    </citation>
    <scope>NUCLEOTIDE SEQUENCE [LARGE SCALE GENOMIC DNA]</scope>
    <source>
        <strain evidence="4">Wonlab-2016</strain>
    </source>
</reference>
<dbReference type="PANTHER" id="PTHR39077:SF1">
    <property type="entry name" value="E3 UBIQUITIN-PROTEIN LIGASE APD1-4 MIDDLE DOMAIN-CONTAINING PROTEIN"/>
    <property type="match status" value="1"/>
</dbReference>
<accession>A0ABD0JL05</accession>
<dbReference type="PROSITE" id="PS51257">
    <property type="entry name" value="PROKAR_LIPOPROTEIN"/>
    <property type="match status" value="1"/>
</dbReference>
<comment type="caution">
    <text evidence="4">The sequence shown here is derived from an EMBL/GenBank/DDBJ whole genome shotgun (WGS) entry which is preliminary data.</text>
</comment>
<dbReference type="Proteomes" id="UP001519460">
    <property type="component" value="Unassembled WGS sequence"/>
</dbReference>
<evidence type="ECO:0000313" key="4">
    <source>
        <dbReference type="EMBL" id="KAK7475509.1"/>
    </source>
</evidence>
<protein>
    <recommendedName>
        <fullName evidence="3">E3 ubiquitin-protein ligase APD1-4 middle domain-containing protein</fullName>
    </recommendedName>
</protein>
<evidence type="ECO:0000256" key="2">
    <source>
        <dbReference type="SAM" id="Phobius"/>
    </source>
</evidence>
<feature type="domain" description="E3 ubiquitin-protein ligase APD1-4 middle" evidence="3">
    <location>
        <begin position="205"/>
        <end position="316"/>
    </location>
</feature>
<dbReference type="PANTHER" id="PTHR39077">
    <property type="entry name" value="DUF4793 DOMAIN-CONTAINING PROTEIN"/>
    <property type="match status" value="1"/>
</dbReference>
<evidence type="ECO:0000259" key="3">
    <source>
        <dbReference type="Pfam" id="PF16041"/>
    </source>
</evidence>
<proteinExistence type="predicted"/>
<keyword evidence="5" id="KW-1185">Reference proteome</keyword>
<keyword evidence="2" id="KW-1133">Transmembrane helix</keyword>
<organism evidence="4 5">
    <name type="scientific">Batillaria attramentaria</name>
    <dbReference type="NCBI Taxonomy" id="370345"/>
    <lineage>
        <taxon>Eukaryota</taxon>
        <taxon>Metazoa</taxon>
        <taxon>Spiralia</taxon>
        <taxon>Lophotrochozoa</taxon>
        <taxon>Mollusca</taxon>
        <taxon>Gastropoda</taxon>
        <taxon>Caenogastropoda</taxon>
        <taxon>Sorbeoconcha</taxon>
        <taxon>Cerithioidea</taxon>
        <taxon>Batillariidae</taxon>
        <taxon>Batillaria</taxon>
    </lineage>
</organism>
<evidence type="ECO:0000313" key="5">
    <source>
        <dbReference type="Proteomes" id="UP001519460"/>
    </source>
</evidence>
<dbReference type="EMBL" id="JACVVK020000404">
    <property type="protein sequence ID" value="KAK7475509.1"/>
    <property type="molecule type" value="Genomic_DNA"/>
</dbReference>
<evidence type="ECO:0000256" key="1">
    <source>
        <dbReference type="SAM" id="MobiDB-lite"/>
    </source>
</evidence>
<feature type="transmembrane region" description="Helical" evidence="2">
    <location>
        <begin position="26"/>
        <end position="52"/>
    </location>
</feature>
<feature type="region of interest" description="Disordered" evidence="1">
    <location>
        <begin position="340"/>
        <end position="383"/>
    </location>
</feature>
<name>A0ABD0JL05_9CAEN</name>
<sequence>MSKGVGFRPQLLPPQGRQLQRSRRPLLTCLTVCGCIAVLVFVLFGLTAYNIYNNRFKRNQHHYHAGDMVSMLQASTDLSATFCDAYEVQPLNRTDFYLLPSRAEVDPVFRKNRSFSINMRPGRGPMYLYQVHHLLIDTSVSLRACRELRDPVSALEEVPAEFLIITGHDHFEEWKKHFNNKHVLHRVSIPKNASCDNARSSLPHFNFTVKHSSDYHFLLVQHRHKTHHRFILPGDINLSGNISSTRYNLSSAISVCNASQRSCRFPISWGSKKDVVACVLGNGDSEDTSVSFVTDCVERMAFWVPVFGALPVLIVCLTSLGCSYVLVINRSVESRYRRLPNSGSNSHASYGAISQDEPALPSAAASTAVMSDEEDGCASIQDE</sequence>
<dbReference type="InterPro" id="IPR032010">
    <property type="entry name" value="APD1-4_M"/>
</dbReference>
<dbReference type="Pfam" id="PF16041">
    <property type="entry name" value="APD1-4_M"/>
    <property type="match status" value="1"/>
</dbReference>